<comment type="caution">
    <text evidence="2">The sequence shown here is derived from an EMBL/GenBank/DDBJ whole genome shotgun (WGS) entry which is preliminary data.</text>
</comment>
<protein>
    <submittedName>
        <fullName evidence="2">Uncharacterized protein</fullName>
    </submittedName>
</protein>
<dbReference type="Proteomes" id="UP000442990">
    <property type="component" value="Unassembled WGS sequence"/>
</dbReference>
<reference evidence="2 3" key="1">
    <citation type="submission" date="2019-09" db="EMBL/GenBank/DDBJ databases">
        <title>Isolation and identification of active actinomycetes.</title>
        <authorList>
            <person name="Yu Z."/>
            <person name="Han C."/>
            <person name="Yu B."/>
        </authorList>
    </citation>
    <scope>NUCLEOTIDE SEQUENCE [LARGE SCALE GENOMIC DNA]</scope>
    <source>
        <strain evidence="2 3">NEAU-H2</strain>
    </source>
</reference>
<evidence type="ECO:0000313" key="2">
    <source>
        <dbReference type="EMBL" id="KAB1972326.1"/>
    </source>
</evidence>
<feature type="region of interest" description="Disordered" evidence="1">
    <location>
        <begin position="1"/>
        <end position="105"/>
    </location>
</feature>
<gene>
    <name evidence="2" type="ORF">F8144_44540</name>
</gene>
<feature type="non-terminal residue" evidence="2">
    <location>
        <position position="1"/>
    </location>
</feature>
<feature type="compositionally biased region" description="Pro residues" evidence="1">
    <location>
        <begin position="73"/>
        <end position="94"/>
    </location>
</feature>
<proteinExistence type="predicted"/>
<evidence type="ECO:0000256" key="1">
    <source>
        <dbReference type="SAM" id="MobiDB-lite"/>
    </source>
</evidence>
<dbReference type="AlphaFoldDB" id="A0A7J5D0X6"/>
<sequence>LPGPAGAPGPASPFRAGRFTAGAGLLAPKGRPGHAGRTRVAGHEVTAFPLRRGLRHRPAAPPRRGNGADALPAGPPGPVPAGPPGPVPAGPPGPVRVRTERFATP</sequence>
<organism evidence="2 3">
    <name type="scientific">Streptomyces triticiradicis</name>
    <dbReference type="NCBI Taxonomy" id="2651189"/>
    <lineage>
        <taxon>Bacteria</taxon>
        <taxon>Bacillati</taxon>
        <taxon>Actinomycetota</taxon>
        <taxon>Actinomycetes</taxon>
        <taxon>Kitasatosporales</taxon>
        <taxon>Streptomycetaceae</taxon>
        <taxon>Streptomyces</taxon>
    </lineage>
</organism>
<keyword evidence="3" id="KW-1185">Reference proteome</keyword>
<evidence type="ECO:0000313" key="3">
    <source>
        <dbReference type="Proteomes" id="UP000442990"/>
    </source>
</evidence>
<name>A0A7J5D0X6_9ACTN</name>
<accession>A0A7J5D0X6</accession>
<feature type="compositionally biased region" description="Pro residues" evidence="1">
    <location>
        <begin position="1"/>
        <end position="11"/>
    </location>
</feature>
<dbReference type="EMBL" id="WBKG01000109">
    <property type="protein sequence ID" value="KAB1972326.1"/>
    <property type="molecule type" value="Genomic_DNA"/>
</dbReference>